<dbReference type="EMBL" id="BTRK01000001">
    <property type="protein sequence ID" value="GMR33018.1"/>
    <property type="molecule type" value="Genomic_DNA"/>
</dbReference>
<dbReference type="InterPro" id="IPR039039">
    <property type="entry name" value="RAI1-like_fam"/>
</dbReference>
<comment type="caution">
    <text evidence="4">The sequence shown here is derived from an EMBL/GenBank/DDBJ whole genome shotgun (WGS) entry which is preliminary data.</text>
</comment>
<organism evidence="4 5">
    <name type="scientific">Pristionchus mayeri</name>
    <dbReference type="NCBI Taxonomy" id="1317129"/>
    <lineage>
        <taxon>Eukaryota</taxon>
        <taxon>Metazoa</taxon>
        <taxon>Ecdysozoa</taxon>
        <taxon>Nematoda</taxon>
        <taxon>Chromadorea</taxon>
        <taxon>Rhabditida</taxon>
        <taxon>Rhabditina</taxon>
        <taxon>Diplogasteromorpha</taxon>
        <taxon>Diplogasteroidea</taxon>
        <taxon>Neodiplogasteridae</taxon>
        <taxon>Pristionchus</taxon>
    </lineage>
</organism>
<accession>A0AAN5C177</accession>
<gene>
    <name evidence="4" type="ORF">PMAYCL1PPCAC_03213</name>
</gene>
<dbReference type="Pfam" id="PF08652">
    <property type="entry name" value="RAI1"/>
    <property type="match status" value="1"/>
</dbReference>
<dbReference type="AlphaFoldDB" id="A0AAN5C177"/>
<dbReference type="Proteomes" id="UP001328107">
    <property type="component" value="Unassembled WGS sequence"/>
</dbReference>
<evidence type="ECO:0000256" key="1">
    <source>
        <dbReference type="ARBA" id="ARBA00006562"/>
    </source>
</evidence>
<dbReference type="PANTHER" id="PTHR12395">
    <property type="entry name" value="DOM-3 RELATED"/>
    <property type="match status" value="1"/>
</dbReference>
<sequence length="118" mass="13386">YQVTIDREVLNDRTNARYLVEENVRDGVHFDLSVGLETFIDKVIQAKYLRHEPCLHPLCNWAIEQPGSTLSEVFDGAEFAGWRGTMKRIAMSLVNKVSSRFVPDDANSFVIACRVLGQ</sequence>
<dbReference type="GO" id="GO:0005634">
    <property type="term" value="C:nucleus"/>
    <property type="evidence" value="ECO:0007669"/>
    <property type="project" value="UniProtKB-SubCell"/>
</dbReference>
<evidence type="ECO:0000313" key="4">
    <source>
        <dbReference type="EMBL" id="GMR33018.1"/>
    </source>
</evidence>
<keyword evidence="2" id="KW-0540">Nuclease</keyword>
<name>A0AAN5C177_9BILA</name>
<keyword evidence="2" id="KW-0479">Metal-binding</keyword>
<comment type="function">
    <text evidence="2">Decapping enzyme for NAD-capped RNAs: specifically hydrolyzes the nicotinamide adenine dinucleotide (NAD) cap from a subset of RNAs by removing the entire NAD moiety from the 5'-end of an NAD-capped RNA.</text>
</comment>
<dbReference type="PANTHER" id="PTHR12395:SF9">
    <property type="entry name" value="DECAPPING AND EXORIBONUCLEASE PROTEIN"/>
    <property type="match status" value="1"/>
</dbReference>
<dbReference type="GO" id="GO:0004518">
    <property type="term" value="F:nuclease activity"/>
    <property type="evidence" value="ECO:0007669"/>
    <property type="project" value="UniProtKB-KW"/>
</dbReference>
<feature type="domain" description="RAI1-like" evidence="3">
    <location>
        <begin position="1"/>
        <end position="93"/>
    </location>
</feature>
<dbReference type="GO" id="GO:0005829">
    <property type="term" value="C:cytosol"/>
    <property type="evidence" value="ECO:0007669"/>
    <property type="project" value="TreeGrafter"/>
</dbReference>
<evidence type="ECO:0000313" key="5">
    <source>
        <dbReference type="Proteomes" id="UP001328107"/>
    </source>
</evidence>
<feature type="non-terminal residue" evidence="4">
    <location>
        <position position="1"/>
    </location>
</feature>
<dbReference type="GO" id="GO:0034353">
    <property type="term" value="F:mRNA 5'-diphosphatase activity"/>
    <property type="evidence" value="ECO:0007669"/>
    <property type="project" value="TreeGrafter"/>
</dbReference>
<proteinExistence type="inferred from homology"/>
<protein>
    <recommendedName>
        <fullName evidence="2">Decapping nuclease</fullName>
        <ecNumber evidence="2">3.6.1.-</ecNumber>
    </recommendedName>
</protein>
<dbReference type="GO" id="GO:0046872">
    <property type="term" value="F:metal ion binding"/>
    <property type="evidence" value="ECO:0007669"/>
    <property type="project" value="UniProtKB-KW"/>
</dbReference>
<evidence type="ECO:0000256" key="2">
    <source>
        <dbReference type="RuleBase" id="RU367113"/>
    </source>
</evidence>
<keyword evidence="2" id="KW-0539">Nucleus</keyword>
<evidence type="ECO:0000259" key="3">
    <source>
        <dbReference type="Pfam" id="PF08652"/>
    </source>
</evidence>
<comment type="similarity">
    <text evidence="1 2">Belongs to the DXO/Dom3Z family.</text>
</comment>
<dbReference type="GO" id="GO:0000956">
    <property type="term" value="P:nuclear-transcribed mRNA catabolic process"/>
    <property type="evidence" value="ECO:0007669"/>
    <property type="project" value="TreeGrafter"/>
</dbReference>
<keyword evidence="2" id="KW-0378">Hydrolase</keyword>
<dbReference type="GO" id="GO:0000166">
    <property type="term" value="F:nucleotide binding"/>
    <property type="evidence" value="ECO:0007669"/>
    <property type="project" value="UniProtKB-KW"/>
</dbReference>
<comment type="cofactor">
    <cofactor evidence="2">
        <name>a divalent metal cation</name>
        <dbReference type="ChEBI" id="CHEBI:60240"/>
    </cofactor>
</comment>
<keyword evidence="2" id="KW-0694">RNA-binding</keyword>
<dbReference type="InterPro" id="IPR013961">
    <property type="entry name" value="RAI1"/>
</dbReference>
<dbReference type="EC" id="3.6.1.-" evidence="2"/>
<dbReference type="GO" id="GO:0110155">
    <property type="term" value="P:NAD-cap decapping"/>
    <property type="evidence" value="ECO:0007669"/>
    <property type="project" value="TreeGrafter"/>
</dbReference>
<reference evidence="5" key="1">
    <citation type="submission" date="2022-10" db="EMBL/GenBank/DDBJ databases">
        <title>Genome assembly of Pristionchus species.</title>
        <authorList>
            <person name="Yoshida K."/>
            <person name="Sommer R.J."/>
        </authorList>
    </citation>
    <scope>NUCLEOTIDE SEQUENCE [LARGE SCALE GENOMIC DNA]</scope>
    <source>
        <strain evidence="5">RS5460</strain>
    </source>
</reference>
<keyword evidence="5" id="KW-1185">Reference proteome</keyword>
<comment type="subcellular location">
    <subcellularLocation>
        <location evidence="2">Nucleus</location>
    </subcellularLocation>
</comment>
<keyword evidence="2" id="KW-0547">Nucleotide-binding</keyword>
<dbReference type="GO" id="GO:0003723">
    <property type="term" value="F:RNA binding"/>
    <property type="evidence" value="ECO:0007669"/>
    <property type="project" value="UniProtKB-KW"/>
</dbReference>